<gene>
    <name evidence="3" type="ORF">BJY24_006244</name>
</gene>
<dbReference type="PROSITE" id="PS00893">
    <property type="entry name" value="NUDIX_BOX"/>
    <property type="match status" value="1"/>
</dbReference>
<dbReference type="GO" id="GO:0016787">
    <property type="term" value="F:hydrolase activity"/>
    <property type="evidence" value="ECO:0007669"/>
    <property type="project" value="UniProtKB-KW"/>
</dbReference>
<dbReference type="Proteomes" id="UP000540412">
    <property type="component" value="Unassembled WGS sequence"/>
</dbReference>
<evidence type="ECO:0000313" key="3">
    <source>
        <dbReference type="EMBL" id="MBB5917332.1"/>
    </source>
</evidence>
<evidence type="ECO:0000313" key="4">
    <source>
        <dbReference type="Proteomes" id="UP000540412"/>
    </source>
</evidence>
<dbReference type="AlphaFoldDB" id="A0A7W9PJI3"/>
<dbReference type="Gene3D" id="3.90.79.10">
    <property type="entry name" value="Nucleoside Triphosphate Pyrophosphohydrolase"/>
    <property type="match status" value="1"/>
</dbReference>
<evidence type="ECO:0000256" key="1">
    <source>
        <dbReference type="ARBA" id="ARBA00022801"/>
    </source>
</evidence>
<keyword evidence="1" id="KW-0378">Hydrolase</keyword>
<evidence type="ECO:0000259" key="2">
    <source>
        <dbReference type="PROSITE" id="PS51462"/>
    </source>
</evidence>
<dbReference type="EMBL" id="JACHIT010000002">
    <property type="protein sequence ID" value="MBB5917332.1"/>
    <property type="molecule type" value="Genomic_DNA"/>
</dbReference>
<reference evidence="3 4" key="1">
    <citation type="submission" date="2020-08" db="EMBL/GenBank/DDBJ databases">
        <title>Sequencing the genomes of 1000 actinobacteria strains.</title>
        <authorList>
            <person name="Klenk H.-P."/>
        </authorList>
    </citation>
    <scope>NUCLEOTIDE SEQUENCE [LARGE SCALE GENOMIC DNA]</scope>
    <source>
        <strain evidence="3 4">DSM 43582</strain>
    </source>
</reference>
<dbReference type="InterPro" id="IPR000086">
    <property type="entry name" value="NUDIX_hydrolase_dom"/>
</dbReference>
<dbReference type="PROSITE" id="PS51462">
    <property type="entry name" value="NUDIX"/>
    <property type="match status" value="1"/>
</dbReference>
<proteinExistence type="predicted"/>
<protein>
    <submittedName>
        <fullName evidence="3">8-oxo-dGTP pyrophosphatase MutT (NUDIX family)</fullName>
    </submittedName>
</protein>
<comment type="caution">
    <text evidence="3">The sequence shown here is derived from an EMBL/GenBank/DDBJ whole genome shotgun (WGS) entry which is preliminary data.</text>
</comment>
<feature type="domain" description="Nudix hydrolase" evidence="2">
    <location>
        <begin position="49"/>
        <end position="181"/>
    </location>
</feature>
<dbReference type="InterPro" id="IPR020084">
    <property type="entry name" value="NUDIX_hydrolase_CS"/>
</dbReference>
<dbReference type="RefSeq" id="WP_040751831.1">
    <property type="nucleotide sequence ID" value="NZ_JACHIT010000002.1"/>
</dbReference>
<keyword evidence="4" id="KW-1185">Reference proteome</keyword>
<organism evidence="3 4">
    <name type="scientific">Nocardia transvalensis</name>
    <dbReference type="NCBI Taxonomy" id="37333"/>
    <lineage>
        <taxon>Bacteria</taxon>
        <taxon>Bacillati</taxon>
        <taxon>Actinomycetota</taxon>
        <taxon>Actinomycetes</taxon>
        <taxon>Mycobacteriales</taxon>
        <taxon>Nocardiaceae</taxon>
        <taxon>Nocardia</taxon>
    </lineage>
</organism>
<dbReference type="InterPro" id="IPR015797">
    <property type="entry name" value="NUDIX_hydrolase-like_dom_sf"/>
</dbReference>
<name>A0A7W9PJI3_9NOCA</name>
<dbReference type="Pfam" id="PF00293">
    <property type="entry name" value="NUDIX"/>
    <property type="match status" value="1"/>
</dbReference>
<dbReference type="SUPFAM" id="SSF55811">
    <property type="entry name" value="Nudix"/>
    <property type="match status" value="1"/>
</dbReference>
<accession>A0A7W9PJI3</accession>
<sequence>MEQATAVVAEIVAGIEPVDELERRHIDRVSAWLSGTDDIYRRVPPDTPPQHLVSYVVLVDPDGRGVYLGRHLKSGLDLPMGGHVEPGEHPSDAARREAFEELGLDAEFTVAGDRPLMVTVTTTVGAHPHVDVSLWHVVRGDRSRDYPLDPAEFAYGRWWDLDPYGLPATDPHLPRFLRKLDTVLQP</sequence>